<dbReference type="Proteomes" id="UP001161691">
    <property type="component" value="Unassembled WGS sequence"/>
</dbReference>
<dbReference type="SUPFAM" id="SSF103359">
    <property type="entry name" value="Suppressor of Fused, N-terminal domain"/>
    <property type="match status" value="1"/>
</dbReference>
<dbReference type="EMBL" id="JAGRPV010000001">
    <property type="protein sequence ID" value="MDI4643683.1"/>
    <property type="molecule type" value="Genomic_DNA"/>
</dbReference>
<accession>A0ABT6TA24</accession>
<name>A0ABT6TA24_9BACL</name>
<dbReference type="InterPro" id="IPR037181">
    <property type="entry name" value="SUFU_N"/>
</dbReference>
<organism evidence="2 3">
    <name type="scientific">Cohnella hashimotonis</name>
    <dbReference type="NCBI Taxonomy" id="2826895"/>
    <lineage>
        <taxon>Bacteria</taxon>
        <taxon>Bacillati</taxon>
        <taxon>Bacillota</taxon>
        <taxon>Bacilli</taxon>
        <taxon>Bacillales</taxon>
        <taxon>Paenibacillaceae</taxon>
        <taxon>Cohnella</taxon>
    </lineage>
</organism>
<keyword evidence="3" id="KW-1185">Reference proteome</keyword>
<feature type="domain" description="Suppressor of fused-like" evidence="1">
    <location>
        <begin position="57"/>
        <end position="217"/>
    </location>
</feature>
<evidence type="ECO:0000259" key="1">
    <source>
        <dbReference type="Pfam" id="PF05076"/>
    </source>
</evidence>
<evidence type="ECO:0000313" key="2">
    <source>
        <dbReference type="EMBL" id="MDI4643683.1"/>
    </source>
</evidence>
<comment type="caution">
    <text evidence="2">The sequence shown here is derived from an EMBL/GenBank/DDBJ whole genome shotgun (WGS) entry which is preliminary data.</text>
</comment>
<dbReference type="InterPro" id="IPR007768">
    <property type="entry name" value="Suppressor_of_fused"/>
</dbReference>
<protein>
    <submittedName>
        <fullName evidence="2">Suppressor of fused domain protein</fullName>
    </submittedName>
</protein>
<evidence type="ECO:0000313" key="3">
    <source>
        <dbReference type="Proteomes" id="UP001161691"/>
    </source>
</evidence>
<dbReference type="InterPro" id="IPR020941">
    <property type="entry name" value="SUFU-like_domain"/>
</dbReference>
<reference evidence="2" key="1">
    <citation type="submission" date="2023-04" db="EMBL/GenBank/DDBJ databases">
        <title>Comparative genomic analysis of Cohnella hashimotonis sp. nov., isolated from the International Space Station.</title>
        <authorList>
            <person name="Venkateswaran K."/>
            <person name="Simpson A."/>
        </authorList>
    </citation>
    <scope>NUCLEOTIDE SEQUENCE</scope>
    <source>
        <strain evidence="2">F6_2S_P_1</strain>
    </source>
</reference>
<gene>
    <name evidence="2" type="ORF">KB449_01875</name>
</gene>
<dbReference type="PANTHER" id="PTHR10928:SF2">
    <property type="entry name" value="SUPPRESSOR OF FUSED HOMOLOG"/>
    <property type="match status" value="1"/>
</dbReference>
<dbReference type="Pfam" id="PF05076">
    <property type="entry name" value="SUFU"/>
    <property type="match status" value="1"/>
</dbReference>
<sequence length="222" mass="25573">MNRLNLDAYQIRAAEQEDWAPGWDAIDEAFEKLYPGQTPAHYGTDIHVRALFGGDNFLDGYSIYQSENGYKHMLTYGMTELYVEEQSFGGEWSRWGYEMTFKLKEESVENCLWAIDMLSNLARYTYTRETFFEPFQYIAGNGSSIHVGVESAITALIVVSDTEAEGINTVHGKVDFNQLVGITQRELDLLKEDGTRIHRLIENMKRDNPFLMTDMNRTQSYL</sequence>
<dbReference type="PANTHER" id="PTHR10928">
    <property type="entry name" value="SUPPRESSOR OF FUSED"/>
    <property type="match status" value="1"/>
</dbReference>
<proteinExistence type="predicted"/>